<comment type="caution">
    <text evidence="1">The sequence shown here is derived from an EMBL/GenBank/DDBJ whole genome shotgun (WGS) entry which is preliminary data.</text>
</comment>
<proteinExistence type="predicted"/>
<accession>A0ABW2TD59</accession>
<protein>
    <submittedName>
        <fullName evidence="1">DUF1116 domain-containing protein</fullName>
    </submittedName>
</protein>
<dbReference type="InterPro" id="IPR024033">
    <property type="entry name" value="OXTCase_su_AllG_h-dom"/>
</dbReference>
<evidence type="ECO:0000313" key="1">
    <source>
        <dbReference type="EMBL" id="MFC7606593.1"/>
    </source>
</evidence>
<dbReference type="Gene3D" id="1.10.10.660">
    <property type="entry name" value="conserved protein of unknown function from Enterococcus faecalis V583"/>
    <property type="match status" value="1"/>
</dbReference>
<dbReference type="EMBL" id="JBHTEE010000001">
    <property type="protein sequence ID" value="MFC7606593.1"/>
    <property type="molecule type" value="Genomic_DNA"/>
</dbReference>
<dbReference type="RefSeq" id="WP_343962801.1">
    <property type="nucleotide sequence ID" value="NZ_BAAAGK010000013.1"/>
</dbReference>
<name>A0ABW2TD59_9ACTN</name>
<dbReference type="InterPro" id="IPR009499">
    <property type="entry name" value="AllG-like"/>
</dbReference>
<dbReference type="Gene3D" id="3.90.1710.10">
    <property type="entry name" value="Enterococcus faecalis V583 domain"/>
    <property type="match status" value="1"/>
</dbReference>
<dbReference type="Pfam" id="PF06545">
    <property type="entry name" value="AllG"/>
    <property type="match status" value="1"/>
</dbReference>
<gene>
    <name evidence="1" type="ORF">ACFQVD_41510</name>
</gene>
<reference evidence="2" key="1">
    <citation type="journal article" date="2019" name="Int. J. Syst. Evol. Microbiol.">
        <title>The Global Catalogue of Microorganisms (GCM) 10K type strain sequencing project: providing services to taxonomists for standard genome sequencing and annotation.</title>
        <authorList>
            <consortium name="The Broad Institute Genomics Platform"/>
            <consortium name="The Broad Institute Genome Sequencing Center for Infectious Disease"/>
            <person name="Wu L."/>
            <person name="Ma J."/>
        </authorList>
    </citation>
    <scope>NUCLEOTIDE SEQUENCE [LARGE SCALE GENOMIC DNA]</scope>
    <source>
        <strain evidence="2">JCM 10083</strain>
    </source>
</reference>
<keyword evidence="2" id="KW-1185">Reference proteome</keyword>
<evidence type="ECO:0000313" key="2">
    <source>
        <dbReference type="Proteomes" id="UP001596514"/>
    </source>
</evidence>
<organism evidence="1 2">
    <name type="scientific">Streptosporangium amethystogenes subsp. fukuiense</name>
    <dbReference type="NCBI Taxonomy" id="698418"/>
    <lineage>
        <taxon>Bacteria</taxon>
        <taxon>Bacillati</taxon>
        <taxon>Actinomycetota</taxon>
        <taxon>Actinomycetes</taxon>
        <taxon>Streptosporangiales</taxon>
        <taxon>Streptosporangiaceae</taxon>
        <taxon>Streptosporangium</taxon>
    </lineage>
</organism>
<dbReference type="Proteomes" id="UP001596514">
    <property type="component" value="Unassembled WGS sequence"/>
</dbReference>
<dbReference type="Gene3D" id="3.90.1700.10">
    <property type="entry name" value="v583 domain like"/>
    <property type="match status" value="1"/>
</dbReference>
<sequence length="422" mass="43549">MSDPTRAALDALNGTDVRLRHVCKARDATDQVGPRRFLHAGPPIELADIPGPMRGAIIAGLLLERQAGSAAEAEAIIDCGEVSISPCHDANAVGAMAGIITPNTPVVVAEATGGIRTFSPLNEGVGGAMRYGSYDEVTLARLRWLGDVLAPALDAALRRSDPLDLLALVAEGLRRGDDCHNRLVATSAALLVTLTPGLLHAPFGREDIAKVVSFIAGNGHFALPFAISAAKAVTLAAGGIPGSPIVTAMASNGREFGIRVSGLGDRWFTVPAPIGDPVLLEGATLDDVTPTMGDSMISETAGFGAFAMTAAPAIMSFVGGDTARAQEITRSMREVCAGTSGRFLIPAEDFRGTPLGIDVHRVRATGIEPVINNGLAHREPGRGRVGAGITPVPVEPFAAASRALEETAPERVGAADEPGRHA</sequence>